<dbReference type="OrthoDB" id="1160216at2759"/>
<organism evidence="2 3">
    <name type="scientific">Morus notabilis</name>
    <dbReference type="NCBI Taxonomy" id="981085"/>
    <lineage>
        <taxon>Eukaryota</taxon>
        <taxon>Viridiplantae</taxon>
        <taxon>Streptophyta</taxon>
        <taxon>Embryophyta</taxon>
        <taxon>Tracheophyta</taxon>
        <taxon>Spermatophyta</taxon>
        <taxon>Magnoliopsida</taxon>
        <taxon>eudicotyledons</taxon>
        <taxon>Gunneridae</taxon>
        <taxon>Pentapetalae</taxon>
        <taxon>rosids</taxon>
        <taxon>fabids</taxon>
        <taxon>Rosales</taxon>
        <taxon>Moraceae</taxon>
        <taxon>Moreae</taxon>
        <taxon>Morus</taxon>
    </lineage>
</organism>
<evidence type="ECO:0000313" key="3">
    <source>
        <dbReference type="Proteomes" id="UP000030645"/>
    </source>
</evidence>
<proteinExistence type="predicted"/>
<sequence>MAVLFVANASHYSTTNNESFPFQNSLFHIGISVPCTRFLLHRRRYSQNCIFHSPFSLRRRLAPPFPSRPVLGLGLCFAAKPGHPPPPPQSDPPPEPPRLTGTQLAFSSSVS</sequence>
<evidence type="ECO:0000313" key="2">
    <source>
        <dbReference type="EMBL" id="EXB67298.1"/>
    </source>
</evidence>
<accession>W9R431</accession>
<feature type="compositionally biased region" description="Pro residues" evidence="1">
    <location>
        <begin position="82"/>
        <end position="97"/>
    </location>
</feature>
<protein>
    <submittedName>
        <fullName evidence="2">Uncharacterized protein</fullName>
    </submittedName>
</protein>
<reference evidence="3" key="1">
    <citation type="submission" date="2013-01" db="EMBL/GenBank/DDBJ databases">
        <title>Draft Genome Sequence of a Mulberry Tree, Morus notabilis C.K. Schneid.</title>
        <authorList>
            <person name="He N."/>
            <person name="Zhao S."/>
        </authorList>
    </citation>
    <scope>NUCLEOTIDE SEQUENCE</scope>
</reference>
<dbReference type="KEGG" id="mnt:21408462"/>
<keyword evidence="3" id="KW-1185">Reference proteome</keyword>
<evidence type="ECO:0000256" key="1">
    <source>
        <dbReference type="SAM" id="MobiDB-lite"/>
    </source>
</evidence>
<gene>
    <name evidence="2" type="ORF">L484_025780</name>
</gene>
<feature type="region of interest" description="Disordered" evidence="1">
    <location>
        <begin position="80"/>
        <end position="111"/>
    </location>
</feature>
<feature type="compositionally biased region" description="Polar residues" evidence="1">
    <location>
        <begin position="100"/>
        <end position="111"/>
    </location>
</feature>
<dbReference type="EMBL" id="KE344562">
    <property type="protein sequence ID" value="EXB67298.1"/>
    <property type="molecule type" value="Genomic_DNA"/>
</dbReference>
<dbReference type="Proteomes" id="UP000030645">
    <property type="component" value="Unassembled WGS sequence"/>
</dbReference>
<dbReference type="AlphaFoldDB" id="W9R431"/>
<name>W9R431_9ROSA</name>